<dbReference type="GO" id="GO:0006271">
    <property type="term" value="P:DNA strand elongation involved in DNA replication"/>
    <property type="evidence" value="ECO:0007669"/>
    <property type="project" value="TreeGrafter"/>
</dbReference>
<dbReference type="KEGG" id="dva:DAD186_00020"/>
<name>A0A1B0ZF44_9MICO</name>
<dbReference type="PANTHER" id="PTHR30478">
    <property type="entry name" value="DNA POLYMERASE III SUBUNIT BETA"/>
    <property type="match status" value="1"/>
</dbReference>
<dbReference type="GO" id="GO:0005737">
    <property type="term" value="C:cytoplasm"/>
    <property type="evidence" value="ECO:0007669"/>
    <property type="project" value="UniProtKB-SubCell"/>
</dbReference>
<gene>
    <name evidence="13" type="ORF">DAD186_00020</name>
</gene>
<evidence type="ECO:0000256" key="6">
    <source>
        <dbReference type="ARBA" id="ARBA00022705"/>
    </source>
</evidence>
<dbReference type="CDD" id="cd00140">
    <property type="entry name" value="beta_clamp"/>
    <property type="match status" value="1"/>
</dbReference>
<feature type="domain" description="DNA polymerase III beta sliding clamp N-terminal" evidence="10">
    <location>
        <begin position="1"/>
        <end position="118"/>
    </location>
</feature>
<dbReference type="AlphaFoldDB" id="A0A1B0ZF44"/>
<comment type="subcellular location">
    <subcellularLocation>
        <location evidence="1 9">Cytoplasm</location>
    </subcellularLocation>
</comment>
<evidence type="ECO:0000313" key="13">
    <source>
        <dbReference type="EMBL" id="ANP26563.1"/>
    </source>
</evidence>
<dbReference type="GO" id="GO:0003677">
    <property type="term" value="F:DNA binding"/>
    <property type="evidence" value="ECO:0007669"/>
    <property type="project" value="UniProtKB-UniRule"/>
</dbReference>
<dbReference type="InterPro" id="IPR022635">
    <property type="entry name" value="DNA_polIII_beta_C"/>
</dbReference>
<keyword evidence="6 9" id="KW-0235">DNA replication</keyword>
<proteinExistence type="inferred from homology"/>
<dbReference type="EMBL" id="CP012117">
    <property type="protein sequence ID" value="ANP26563.1"/>
    <property type="molecule type" value="Genomic_DNA"/>
</dbReference>
<dbReference type="STRING" id="1630135.DAD186_00020"/>
<evidence type="ECO:0000256" key="8">
    <source>
        <dbReference type="ARBA" id="ARBA00023125"/>
    </source>
</evidence>
<keyword evidence="4 9" id="KW-0808">Transferase</keyword>
<feature type="domain" description="DNA polymerase III beta sliding clamp C-terminal" evidence="12">
    <location>
        <begin position="247"/>
        <end position="370"/>
    </location>
</feature>
<evidence type="ECO:0000259" key="10">
    <source>
        <dbReference type="Pfam" id="PF00712"/>
    </source>
</evidence>
<keyword evidence="3 9" id="KW-0963">Cytoplasm</keyword>
<dbReference type="Pfam" id="PF00712">
    <property type="entry name" value="DNA_pol3_beta"/>
    <property type="match status" value="1"/>
</dbReference>
<dbReference type="NCBIfam" id="TIGR00663">
    <property type="entry name" value="dnan"/>
    <property type="match status" value="1"/>
</dbReference>
<dbReference type="Gene3D" id="3.10.150.10">
    <property type="entry name" value="DNA Polymerase III, subunit A, domain 2"/>
    <property type="match status" value="3"/>
</dbReference>
<evidence type="ECO:0000256" key="2">
    <source>
        <dbReference type="ARBA" id="ARBA00010752"/>
    </source>
</evidence>
<comment type="subunit">
    <text evidence="9">Forms a ring-shaped head-to-tail homodimer around DNA.</text>
</comment>
<feature type="domain" description="DNA polymerase III beta sliding clamp central" evidence="11">
    <location>
        <begin position="127"/>
        <end position="243"/>
    </location>
</feature>
<dbReference type="PANTHER" id="PTHR30478:SF0">
    <property type="entry name" value="BETA SLIDING CLAMP"/>
    <property type="match status" value="1"/>
</dbReference>
<dbReference type="PATRIC" id="fig|1630135.4.peg.2"/>
<dbReference type="PIRSF" id="PIRSF000804">
    <property type="entry name" value="DNA_pol_III_b"/>
    <property type="match status" value="1"/>
</dbReference>
<dbReference type="InterPro" id="IPR022634">
    <property type="entry name" value="DNA_polIII_beta_N"/>
</dbReference>
<evidence type="ECO:0000256" key="4">
    <source>
        <dbReference type="ARBA" id="ARBA00022679"/>
    </source>
</evidence>
<protein>
    <recommendedName>
        <fullName evidence="9">Beta sliding clamp</fullName>
    </recommendedName>
</protein>
<dbReference type="InterPro" id="IPR046938">
    <property type="entry name" value="DNA_clamp_sf"/>
</dbReference>
<reference evidence="13 14" key="1">
    <citation type="submission" date="2015-06" db="EMBL/GenBank/DDBJ databases">
        <title>Investigation of pathophysiology for high-risk pregnancy and development of treatment modality based on it.</title>
        <authorList>
            <person name="Kim B.-C."/>
            <person name="Lim S."/>
        </authorList>
    </citation>
    <scope>NUCLEOTIDE SEQUENCE [LARGE SCALE GENOMIC DNA]</scope>
    <source>
        <strain evidence="13 14">AD1-86</strain>
    </source>
</reference>
<evidence type="ECO:0000256" key="9">
    <source>
        <dbReference type="PIRNR" id="PIRNR000804"/>
    </source>
</evidence>
<organism evidence="13 14">
    <name type="scientific">Dermabacter vaginalis</name>
    <dbReference type="NCBI Taxonomy" id="1630135"/>
    <lineage>
        <taxon>Bacteria</taxon>
        <taxon>Bacillati</taxon>
        <taxon>Actinomycetota</taxon>
        <taxon>Actinomycetes</taxon>
        <taxon>Micrococcales</taxon>
        <taxon>Dermabacteraceae</taxon>
        <taxon>Dermabacter</taxon>
    </lineage>
</organism>
<keyword evidence="5 9" id="KW-0548">Nucleotidyltransferase</keyword>
<dbReference type="SMART" id="SM00480">
    <property type="entry name" value="POL3Bc"/>
    <property type="match status" value="1"/>
</dbReference>
<dbReference type="Pfam" id="PF02768">
    <property type="entry name" value="DNA_pol3_beta_3"/>
    <property type="match status" value="1"/>
</dbReference>
<comment type="similarity">
    <text evidence="2 9">Belongs to the beta sliding clamp family.</text>
</comment>
<dbReference type="RefSeq" id="WP_065246982.1">
    <property type="nucleotide sequence ID" value="NZ_CP012117.1"/>
</dbReference>
<evidence type="ECO:0000259" key="11">
    <source>
        <dbReference type="Pfam" id="PF02767"/>
    </source>
</evidence>
<dbReference type="InterPro" id="IPR001001">
    <property type="entry name" value="DNA_polIII_beta"/>
</dbReference>
<sequence>MKFHLDRDVLSDAVSWATRTLPQRPAMPILQGVRIVAEDGELKFSTFDYEVSAHISVEAEIDEPGEILVQGKMLNDIVRALPHKTVSVTHEGPKVEILCGSSRFSLATLPVAEYPVLPEMPPVVGTIDSGTFARAIAQVSIAASKDDVVPLLTGVKVTIEGEKVMMAATDRYRLAVREFTWNPANPSSELSALVRSRTLTDVARSLSGGNVEVALSEGDSANLIGFESSGRRTTSTLVDGDYPPVLRLFPDVTPYTVSVATAPLIEAVKRVSLVAERNTPVRLTFSEGQVALEAGDGDEAQASEVLEANVEGGDLVVGYNSGFLLDGLGALGTDFTHFSLPDSVKPTVLRGQESLEASPEEHYRYLLMPMRI</sequence>
<dbReference type="Pfam" id="PF02767">
    <property type="entry name" value="DNA_pol3_beta_2"/>
    <property type="match status" value="1"/>
</dbReference>
<evidence type="ECO:0000256" key="3">
    <source>
        <dbReference type="ARBA" id="ARBA00022490"/>
    </source>
</evidence>
<dbReference type="SUPFAM" id="SSF55979">
    <property type="entry name" value="DNA clamp"/>
    <property type="match status" value="3"/>
</dbReference>
<dbReference type="GO" id="GO:0008408">
    <property type="term" value="F:3'-5' exonuclease activity"/>
    <property type="evidence" value="ECO:0007669"/>
    <property type="project" value="InterPro"/>
</dbReference>
<evidence type="ECO:0000313" key="14">
    <source>
        <dbReference type="Proteomes" id="UP000092596"/>
    </source>
</evidence>
<comment type="function">
    <text evidence="9">Confers DNA tethering and processivity to DNA polymerases and other proteins. Acts as a clamp, forming a ring around DNA (a reaction catalyzed by the clamp-loading complex) which diffuses in an ATP-independent manner freely and bidirectionally along dsDNA. Initially characterized for its ability to contact the catalytic subunit of DNA polymerase III (Pol III), a complex, multichain enzyme responsible for most of the replicative synthesis in bacteria; Pol III exhibits 3'-5' exonuclease proofreading activity. The beta chain is required for initiation of replication as well as for processivity of DNA replication.</text>
</comment>
<evidence type="ECO:0000256" key="7">
    <source>
        <dbReference type="ARBA" id="ARBA00022932"/>
    </source>
</evidence>
<keyword evidence="7 9" id="KW-0239">DNA-directed DNA polymerase</keyword>
<dbReference type="GO" id="GO:0003887">
    <property type="term" value="F:DNA-directed DNA polymerase activity"/>
    <property type="evidence" value="ECO:0007669"/>
    <property type="project" value="UniProtKB-UniRule"/>
</dbReference>
<keyword evidence="8" id="KW-0238">DNA-binding</keyword>
<dbReference type="GO" id="GO:0009360">
    <property type="term" value="C:DNA polymerase III complex"/>
    <property type="evidence" value="ECO:0007669"/>
    <property type="project" value="InterPro"/>
</dbReference>
<evidence type="ECO:0000259" key="12">
    <source>
        <dbReference type="Pfam" id="PF02768"/>
    </source>
</evidence>
<evidence type="ECO:0000256" key="1">
    <source>
        <dbReference type="ARBA" id="ARBA00004496"/>
    </source>
</evidence>
<dbReference type="InterPro" id="IPR022637">
    <property type="entry name" value="DNA_polIII_beta_cen"/>
</dbReference>
<accession>A0A1B0ZF44</accession>
<evidence type="ECO:0000256" key="5">
    <source>
        <dbReference type="ARBA" id="ARBA00022695"/>
    </source>
</evidence>
<dbReference type="Proteomes" id="UP000092596">
    <property type="component" value="Chromosome"/>
</dbReference>